<organism evidence="3">
    <name type="scientific">uncultured Caudovirales phage</name>
    <dbReference type="NCBI Taxonomy" id="2100421"/>
    <lineage>
        <taxon>Viruses</taxon>
        <taxon>Duplodnaviria</taxon>
        <taxon>Heunggongvirae</taxon>
        <taxon>Uroviricota</taxon>
        <taxon>Caudoviricetes</taxon>
        <taxon>Peduoviridae</taxon>
        <taxon>Maltschvirus</taxon>
        <taxon>Maltschvirus maltsch</taxon>
    </lineage>
</organism>
<dbReference type="EMBL" id="LR796918">
    <property type="protein sequence ID" value="CAB4174092.1"/>
    <property type="molecule type" value="Genomic_DNA"/>
</dbReference>
<evidence type="ECO:0000313" key="3">
    <source>
        <dbReference type="EMBL" id="CAB4192277.1"/>
    </source>
</evidence>
<dbReference type="EMBL" id="LR796292">
    <property type="protein sequence ID" value="CAB4134868.1"/>
    <property type="molecule type" value="Genomic_DNA"/>
</dbReference>
<dbReference type="EMBL" id="LR797182">
    <property type="protein sequence ID" value="CAB4192277.1"/>
    <property type="molecule type" value="Genomic_DNA"/>
</dbReference>
<name>A0A6J5RD26_9CAUD</name>
<sequence>MAEQGSGGYSVIMCHHCQLPVAFDTGTWLHLDDRPLCSKEISNEPRNLNGLSL</sequence>
<proteinExistence type="predicted"/>
<gene>
    <name evidence="3" type="ORF">UFOVP1231_18</name>
    <name evidence="1" type="ORF">UFOVP283_27</name>
    <name evidence="2" type="ORF">UFOVP957_21</name>
</gene>
<evidence type="ECO:0000313" key="2">
    <source>
        <dbReference type="EMBL" id="CAB4174092.1"/>
    </source>
</evidence>
<accession>A0A6J5RD26</accession>
<reference evidence="3" key="1">
    <citation type="submission" date="2020-05" db="EMBL/GenBank/DDBJ databases">
        <authorList>
            <person name="Chiriac C."/>
            <person name="Salcher M."/>
            <person name="Ghai R."/>
            <person name="Kavagutti S V."/>
        </authorList>
    </citation>
    <scope>NUCLEOTIDE SEQUENCE</scope>
</reference>
<protein>
    <submittedName>
        <fullName evidence="3">Uncharacterized protein</fullName>
    </submittedName>
</protein>
<evidence type="ECO:0000313" key="1">
    <source>
        <dbReference type="EMBL" id="CAB4134868.1"/>
    </source>
</evidence>